<comment type="function">
    <text evidence="8">Provides the (R)-glutamate required for cell wall biosynthesis.</text>
</comment>
<feature type="binding site" evidence="8">
    <location>
        <begin position="38"/>
        <end position="39"/>
    </location>
    <ligand>
        <name>substrate</name>
    </ligand>
</feature>
<comment type="similarity">
    <text evidence="8">Belongs to the aspartate/glutamate racemases family.</text>
</comment>
<dbReference type="PROSITE" id="PS00923">
    <property type="entry name" value="ASP_GLU_RACEMASE_1"/>
    <property type="match status" value="1"/>
</dbReference>
<dbReference type="Proteomes" id="UP000231542">
    <property type="component" value="Unassembled WGS sequence"/>
</dbReference>
<keyword evidence="5 8" id="KW-0413">Isomerase</keyword>
<reference evidence="9 10" key="1">
    <citation type="submission" date="2017-09" db="EMBL/GenBank/DDBJ databases">
        <title>Depth-based differentiation of microbial function through sediment-hosted aquifers and enrichment of novel symbionts in the deep terrestrial subsurface.</title>
        <authorList>
            <person name="Probst A.J."/>
            <person name="Ladd B."/>
            <person name="Jarett J.K."/>
            <person name="Geller-Mcgrath D.E."/>
            <person name="Sieber C.M."/>
            <person name="Emerson J.B."/>
            <person name="Anantharaman K."/>
            <person name="Thomas B.C."/>
            <person name="Malmstrom R."/>
            <person name="Stieglmeier M."/>
            <person name="Klingl A."/>
            <person name="Woyke T."/>
            <person name="Ryan C.M."/>
            <person name="Banfield J.F."/>
        </authorList>
    </citation>
    <scope>NUCLEOTIDE SEQUENCE [LARGE SCALE GENOMIC DNA]</scope>
    <source>
        <strain evidence="9">CG08_land_8_20_14_0_20_40_16</strain>
    </source>
</reference>
<comment type="pathway">
    <text evidence="8">Cell wall biogenesis; peptidoglycan biosynthesis.</text>
</comment>
<organism evidence="9 10">
    <name type="scientific">Candidatus Kerfeldbacteria bacterium CG08_land_8_20_14_0_20_40_16</name>
    <dbReference type="NCBI Taxonomy" id="2014244"/>
    <lineage>
        <taxon>Bacteria</taxon>
        <taxon>Candidatus Kerfeldiibacteriota</taxon>
    </lineage>
</organism>
<keyword evidence="6 8" id="KW-0961">Cell wall biogenesis/degradation</keyword>
<dbReference type="InterPro" id="IPR001920">
    <property type="entry name" value="Asp/Glu_race"/>
</dbReference>
<feature type="active site" description="Proton donor/acceptor" evidence="8">
    <location>
        <position position="180"/>
    </location>
</feature>
<dbReference type="PROSITE" id="PS00924">
    <property type="entry name" value="ASP_GLU_RACEMASE_2"/>
    <property type="match status" value="1"/>
</dbReference>
<comment type="caution">
    <text evidence="9">The sequence shown here is derived from an EMBL/GenBank/DDBJ whole genome shotgun (WGS) entry which is preliminary data.</text>
</comment>
<accession>A0A2H0YW43</accession>
<dbReference type="HAMAP" id="MF_00258">
    <property type="entry name" value="Glu_racemase"/>
    <property type="match status" value="1"/>
</dbReference>
<dbReference type="GO" id="GO:0009252">
    <property type="term" value="P:peptidoglycan biosynthetic process"/>
    <property type="evidence" value="ECO:0007669"/>
    <property type="project" value="UniProtKB-UniRule"/>
</dbReference>
<dbReference type="InterPro" id="IPR015942">
    <property type="entry name" value="Asp/Glu/hydantoin_racemase"/>
</dbReference>
<dbReference type="Pfam" id="PF01177">
    <property type="entry name" value="Asp_Glu_race"/>
    <property type="match status" value="1"/>
</dbReference>
<evidence type="ECO:0000256" key="8">
    <source>
        <dbReference type="HAMAP-Rule" id="MF_00258"/>
    </source>
</evidence>
<gene>
    <name evidence="8" type="primary">murI</name>
    <name evidence="9" type="ORF">COT24_02100</name>
</gene>
<dbReference type="EC" id="5.1.1.3" evidence="2 8"/>
<dbReference type="InterPro" id="IPR004391">
    <property type="entry name" value="Glu_race"/>
</dbReference>
<dbReference type="UniPathway" id="UPA00219"/>
<dbReference type="FunFam" id="3.40.50.1860:FF:000002">
    <property type="entry name" value="Glutamate racemase"/>
    <property type="match status" value="1"/>
</dbReference>
<feature type="binding site" evidence="8">
    <location>
        <begin position="6"/>
        <end position="7"/>
    </location>
    <ligand>
        <name>substrate</name>
    </ligand>
</feature>
<evidence type="ECO:0000313" key="9">
    <source>
        <dbReference type="EMBL" id="PIS42718.1"/>
    </source>
</evidence>
<evidence type="ECO:0000256" key="2">
    <source>
        <dbReference type="ARBA" id="ARBA00013090"/>
    </source>
</evidence>
<dbReference type="EMBL" id="PEXU01000024">
    <property type="protein sequence ID" value="PIS42718.1"/>
    <property type="molecule type" value="Genomic_DNA"/>
</dbReference>
<proteinExistence type="inferred from homology"/>
<feature type="binding site" evidence="8">
    <location>
        <begin position="70"/>
        <end position="71"/>
    </location>
    <ligand>
        <name>substrate</name>
    </ligand>
</feature>
<dbReference type="Gene3D" id="3.40.50.1860">
    <property type="match status" value="2"/>
</dbReference>
<dbReference type="GO" id="GO:0008881">
    <property type="term" value="F:glutamate racemase activity"/>
    <property type="evidence" value="ECO:0007669"/>
    <property type="project" value="UniProtKB-UniRule"/>
</dbReference>
<name>A0A2H0YW43_9BACT</name>
<dbReference type="GO" id="GO:0008360">
    <property type="term" value="P:regulation of cell shape"/>
    <property type="evidence" value="ECO:0007669"/>
    <property type="project" value="UniProtKB-KW"/>
</dbReference>
<dbReference type="NCBIfam" id="TIGR00067">
    <property type="entry name" value="glut_race"/>
    <property type="match status" value="1"/>
</dbReference>
<dbReference type="PANTHER" id="PTHR21198">
    <property type="entry name" value="GLUTAMATE RACEMASE"/>
    <property type="match status" value="1"/>
</dbReference>
<dbReference type="InterPro" id="IPR033134">
    <property type="entry name" value="Asp/Glu_racemase_AS_2"/>
</dbReference>
<dbReference type="SUPFAM" id="SSF53681">
    <property type="entry name" value="Aspartate/glutamate racemase"/>
    <property type="match status" value="2"/>
</dbReference>
<feature type="binding site" evidence="8">
    <location>
        <begin position="181"/>
        <end position="182"/>
    </location>
    <ligand>
        <name>substrate</name>
    </ligand>
</feature>
<evidence type="ECO:0000256" key="4">
    <source>
        <dbReference type="ARBA" id="ARBA00022984"/>
    </source>
</evidence>
<sequence>MIGVFDSGIGGLTVVKELFRLLPEYQVLYFGDTARAPYGTKSERTILKYAIQDTEFLLKKGAQIIVVACNTASAVAAEELKRKFQVPIFEVITPAVKKAIAVSKNHRIGVIGTTATVKSGIYEKLIKQNGNKFTIISKPCPLFVPLVEENWIKKPETKTIAKKYLQSLKISSIDSLILGCTHYPLLKEIIQVKIGRRIKLVDPAQETVLAVKEFLIAHPELEKTLPKNQMHQFYLSDLTPKFQDIALRWLGEKIKLQLVEVE</sequence>
<evidence type="ECO:0000256" key="3">
    <source>
        <dbReference type="ARBA" id="ARBA00022960"/>
    </source>
</evidence>
<comment type="catalytic activity">
    <reaction evidence="1 8">
        <text>L-glutamate = D-glutamate</text>
        <dbReference type="Rhea" id="RHEA:12813"/>
        <dbReference type="ChEBI" id="CHEBI:29985"/>
        <dbReference type="ChEBI" id="CHEBI:29986"/>
        <dbReference type="EC" id="5.1.1.3"/>
    </reaction>
</comment>
<evidence type="ECO:0000256" key="7">
    <source>
        <dbReference type="ARBA" id="ARBA00070053"/>
    </source>
</evidence>
<evidence type="ECO:0000256" key="6">
    <source>
        <dbReference type="ARBA" id="ARBA00023316"/>
    </source>
</evidence>
<keyword evidence="4 8" id="KW-0573">Peptidoglycan synthesis</keyword>
<dbReference type="PANTHER" id="PTHR21198:SF2">
    <property type="entry name" value="GLUTAMATE RACEMASE"/>
    <property type="match status" value="1"/>
</dbReference>
<keyword evidence="3 8" id="KW-0133">Cell shape</keyword>
<dbReference type="GO" id="GO:0071555">
    <property type="term" value="P:cell wall organization"/>
    <property type="evidence" value="ECO:0007669"/>
    <property type="project" value="UniProtKB-KW"/>
</dbReference>
<dbReference type="AlphaFoldDB" id="A0A2H0YW43"/>
<evidence type="ECO:0000256" key="5">
    <source>
        <dbReference type="ARBA" id="ARBA00023235"/>
    </source>
</evidence>
<evidence type="ECO:0000313" key="10">
    <source>
        <dbReference type="Proteomes" id="UP000231542"/>
    </source>
</evidence>
<dbReference type="InterPro" id="IPR018187">
    <property type="entry name" value="Asp/Glu_racemase_AS_1"/>
</dbReference>
<protein>
    <recommendedName>
        <fullName evidence="7 8">Glutamate racemase</fullName>
        <ecNumber evidence="2 8">5.1.1.3</ecNumber>
    </recommendedName>
</protein>
<feature type="active site" description="Proton donor/acceptor" evidence="8">
    <location>
        <position position="69"/>
    </location>
</feature>
<evidence type="ECO:0000256" key="1">
    <source>
        <dbReference type="ARBA" id="ARBA00001602"/>
    </source>
</evidence>